<accession>Q29QE6</accession>
<organism evidence="1">
    <name type="scientific">Drosophila melanogaster</name>
    <name type="common">Fruit fly</name>
    <dbReference type="NCBI Taxonomy" id="7227"/>
    <lineage>
        <taxon>Eukaryota</taxon>
        <taxon>Metazoa</taxon>
        <taxon>Ecdysozoa</taxon>
        <taxon>Arthropoda</taxon>
        <taxon>Hexapoda</taxon>
        <taxon>Insecta</taxon>
        <taxon>Pterygota</taxon>
        <taxon>Neoptera</taxon>
        <taxon>Endopterygota</taxon>
        <taxon>Diptera</taxon>
        <taxon>Brachycera</taxon>
        <taxon>Muscomorpha</taxon>
        <taxon>Ephydroidea</taxon>
        <taxon>Drosophilidae</taxon>
        <taxon>Drosophila</taxon>
        <taxon>Sophophora</taxon>
    </lineage>
</organism>
<dbReference type="ExpressionAtlas" id="Q29QE6">
    <property type="expression patterns" value="baseline and differential"/>
</dbReference>
<evidence type="ECO:0000313" key="1">
    <source>
        <dbReference type="EMBL" id="ABC86506.1"/>
    </source>
</evidence>
<protein>
    <submittedName>
        <fullName evidence="1">IP01825p</fullName>
    </submittedName>
</protein>
<name>Q29QE6_DROME</name>
<dbReference type="VEuPathDB" id="VectorBase:FBgn0033508"/>
<proteinExistence type="evidence at transcript level"/>
<reference evidence="1" key="1">
    <citation type="submission" date="2006-01" db="EMBL/GenBank/DDBJ databases">
        <authorList>
            <person name="Stapleton M."/>
            <person name="Carlson J."/>
            <person name="Chavez C."/>
            <person name="Frise E."/>
            <person name="George R."/>
            <person name="Pacleb J."/>
            <person name="Park S."/>
            <person name="Wan K."/>
            <person name="Yu C."/>
            <person name="Celniker S."/>
        </authorList>
    </citation>
    <scope>NUCLEOTIDE SEQUENCE</scope>
</reference>
<dbReference type="Gene3D" id="1.10.238.270">
    <property type="match status" value="1"/>
</dbReference>
<dbReference type="EMBL" id="BT024444">
    <property type="protein sequence ID" value="ABC86506.1"/>
    <property type="molecule type" value="mRNA"/>
</dbReference>
<sequence>MRTLSFSMTPMSSATSMVCKLRELFIKSSLNELPFAALSLMPHKGVKQLSKRLSRLGCHPYPGLVLECVANEMILHCPTKRFRQTAQCEETRNHLKQCMQYLKYKS</sequence>
<dbReference type="OrthoDB" id="7730192at2759"/>
<dbReference type="AlphaFoldDB" id="Q29QE6"/>